<dbReference type="AlphaFoldDB" id="Q0FI51"/>
<dbReference type="HOGENOM" id="CLU_137861_1_0_5"/>
<evidence type="ECO:0000256" key="1">
    <source>
        <dbReference type="SAM" id="SignalP"/>
    </source>
</evidence>
<dbReference type="Proteomes" id="UP000006230">
    <property type="component" value="Unassembled WGS sequence"/>
</dbReference>
<gene>
    <name evidence="2" type="ORF">R2601_18353</name>
</gene>
<dbReference type="STRING" id="314265.R2601_18353"/>
<comment type="caution">
    <text evidence="2">The sequence shown here is derived from an EMBL/GenBank/DDBJ whole genome shotgun (WGS) entry which is preliminary data.</text>
</comment>
<dbReference type="InterPro" id="IPR036249">
    <property type="entry name" value="Thioredoxin-like_sf"/>
</dbReference>
<name>Q0FI51_SALBH</name>
<dbReference type="EMBL" id="AATQ01000063">
    <property type="protein sequence ID" value="EAU43856.1"/>
    <property type="molecule type" value="Genomic_DNA"/>
</dbReference>
<dbReference type="eggNOG" id="COG0526">
    <property type="taxonomic scope" value="Bacteria"/>
</dbReference>
<dbReference type="Gene3D" id="3.40.30.10">
    <property type="entry name" value="Glutaredoxin"/>
    <property type="match status" value="1"/>
</dbReference>
<accession>Q0FI51</accession>
<proteinExistence type="predicted"/>
<protein>
    <submittedName>
        <fullName evidence="2">Regulatory protein SoxS</fullName>
    </submittedName>
</protein>
<evidence type="ECO:0000313" key="3">
    <source>
        <dbReference type="Proteomes" id="UP000006230"/>
    </source>
</evidence>
<keyword evidence="3" id="KW-1185">Reference proteome</keyword>
<feature type="chain" id="PRO_5004171695" evidence="1">
    <location>
        <begin position="36"/>
        <end position="148"/>
    </location>
</feature>
<feature type="signal peptide" evidence="1">
    <location>
        <begin position="1"/>
        <end position="35"/>
    </location>
</feature>
<dbReference type="SUPFAM" id="SSF52833">
    <property type="entry name" value="Thioredoxin-like"/>
    <property type="match status" value="1"/>
</dbReference>
<sequence>MLNVTTFVNRCAMTFVKSLASAALAVLCIALPAAAEIRLVMVEQPGCAYCRAWDEQIAPAYGKTAEGRFAPLLRADLRAGPPEGVSYQRKVLFTPTFILIEDGDELARLEGYPGEDFFWPVLSQLLEQHTAFDPDAAVETPAQVLEGG</sequence>
<reference evidence="2 3" key="1">
    <citation type="journal article" date="2010" name="J. Bacteriol.">
        <title>Genome sequences of Pelagibaca bermudensis HTCC2601T and Maritimibacter alkaliphilus HTCC2654T, the type strains of two marine Roseobacter genera.</title>
        <authorList>
            <person name="Thrash J.C."/>
            <person name="Cho J.C."/>
            <person name="Ferriera S."/>
            <person name="Johnson J."/>
            <person name="Vergin K.L."/>
            <person name="Giovannoni S.J."/>
        </authorList>
    </citation>
    <scope>NUCLEOTIDE SEQUENCE [LARGE SCALE GENOMIC DNA]</scope>
    <source>
        <strain evidence="3">DSM 26914 / JCM 13377 / KCTC 12554 / HTCC2601</strain>
    </source>
</reference>
<keyword evidence="1" id="KW-0732">Signal</keyword>
<organism evidence="2 3">
    <name type="scientific">Salipiger bermudensis (strain DSM 26914 / JCM 13377 / KCTC 12554 / HTCC2601)</name>
    <name type="common">Pelagibaca bermudensis</name>
    <dbReference type="NCBI Taxonomy" id="314265"/>
    <lineage>
        <taxon>Bacteria</taxon>
        <taxon>Pseudomonadati</taxon>
        <taxon>Pseudomonadota</taxon>
        <taxon>Alphaproteobacteria</taxon>
        <taxon>Rhodobacterales</taxon>
        <taxon>Roseobacteraceae</taxon>
        <taxon>Salipiger</taxon>
    </lineage>
</organism>
<evidence type="ECO:0000313" key="2">
    <source>
        <dbReference type="EMBL" id="EAU43856.1"/>
    </source>
</evidence>